<dbReference type="Proteomes" id="UP001066276">
    <property type="component" value="Chromosome 4_2"/>
</dbReference>
<sequence>MAEICHSLGFERIRTSVYHPQTDGLVERYNKTIKTVLRKVISEAGKDWEKKLPLVLYAIRTHVQASTGHSSFELLFGQQPRTVLEMLAEQWEESEEEVKDILTYTKELRDSLHTGQRQTVCAPRNKEKEETPVERRVRAEEAGVTRKEDGRLLQQPVKSQKVSGGWKRMESAPEVSTVPTAAQEAHLEVSSHASGEARLTQVRP</sequence>
<dbReference type="PANTHER" id="PTHR37984">
    <property type="entry name" value="PROTEIN CBG26694"/>
    <property type="match status" value="1"/>
</dbReference>
<dbReference type="InterPro" id="IPR050951">
    <property type="entry name" value="Retrovirus_Pol_polyprotein"/>
</dbReference>
<dbReference type="SUPFAM" id="SSF53098">
    <property type="entry name" value="Ribonuclease H-like"/>
    <property type="match status" value="1"/>
</dbReference>
<evidence type="ECO:0000259" key="2">
    <source>
        <dbReference type="PROSITE" id="PS50994"/>
    </source>
</evidence>
<dbReference type="GO" id="GO:0015074">
    <property type="term" value="P:DNA integration"/>
    <property type="evidence" value="ECO:0007669"/>
    <property type="project" value="InterPro"/>
</dbReference>
<keyword evidence="4" id="KW-1185">Reference proteome</keyword>
<dbReference type="AlphaFoldDB" id="A0AAV7SKD6"/>
<reference evidence="3" key="1">
    <citation type="journal article" date="2022" name="bioRxiv">
        <title>Sequencing and chromosome-scale assembly of the giantPleurodeles waltlgenome.</title>
        <authorList>
            <person name="Brown T."/>
            <person name="Elewa A."/>
            <person name="Iarovenko S."/>
            <person name="Subramanian E."/>
            <person name="Araus A.J."/>
            <person name="Petzold A."/>
            <person name="Susuki M."/>
            <person name="Suzuki K.-i.T."/>
            <person name="Hayashi T."/>
            <person name="Toyoda A."/>
            <person name="Oliveira C."/>
            <person name="Osipova E."/>
            <person name="Leigh N.D."/>
            <person name="Simon A."/>
            <person name="Yun M.H."/>
        </authorList>
    </citation>
    <scope>NUCLEOTIDE SEQUENCE</scope>
    <source>
        <strain evidence="3">20211129_DDA</strain>
        <tissue evidence="3">Liver</tissue>
    </source>
</reference>
<protein>
    <recommendedName>
        <fullName evidence="2">Integrase catalytic domain-containing protein</fullName>
    </recommendedName>
</protein>
<feature type="domain" description="Integrase catalytic" evidence="2">
    <location>
        <begin position="1"/>
        <end position="79"/>
    </location>
</feature>
<evidence type="ECO:0000313" key="4">
    <source>
        <dbReference type="Proteomes" id="UP001066276"/>
    </source>
</evidence>
<dbReference type="PROSITE" id="PS50994">
    <property type="entry name" value="INTEGRASE"/>
    <property type="match status" value="1"/>
</dbReference>
<dbReference type="GO" id="GO:0003676">
    <property type="term" value="F:nucleic acid binding"/>
    <property type="evidence" value="ECO:0007669"/>
    <property type="project" value="InterPro"/>
</dbReference>
<dbReference type="InterPro" id="IPR036397">
    <property type="entry name" value="RNaseH_sf"/>
</dbReference>
<name>A0AAV7SKD6_PLEWA</name>
<gene>
    <name evidence="3" type="ORF">NDU88_004993</name>
</gene>
<feature type="compositionally biased region" description="Basic and acidic residues" evidence="1">
    <location>
        <begin position="124"/>
        <end position="151"/>
    </location>
</feature>
<dbReference type="InterPro" id="IPR001584">
    <property type="entry name" value="Integrase_cat-core"/>
</dbReference>
<organism evidence="3 4">
    <name type="scientific">Pleurodeles waltl</name>
    <name type="common">Iberian ribbed newt</name>
    <dbReference type="NCBI Taxonomy" id="8319"/>
    <lineage>
        <taxon>Eukaryota</taxon>
        <taxon>Metazoa</taxon>
        <taxon>Chordata</taxon>
        <taxon>Craniata</taxon>
        <taxon>Vertebrata</taxon>
        <taxon>Euteleostomi</taxon>
        <taxon>Amphibia</taxon>
        <taxon>Batrachia</taxon>
        <taxon>Caudata</taxon>
        <taxon>Salamandroidea</taxon>
        <taxon>Salamandridae</taxon>
        <taxon>Pleurodelinae</taxon>
        <taxon>Pleurodeles</taxon>
    </lineage>
</organism>
<dbReference type="PANTHER" id="PTHR37984:SF5">
    <property type="entry name" value="PROTEIN NYNRIN-LIKE"/>
    <property type="match status" value="1"/>
</dbReference>
<evidence type="ECO:0000256" key="1">
    <source>
        <dbReference type="SAM" id="MobiDB-lite"/>
    </source>
</evidence>
<evidence type="ECO:0000313" key="3">
    <source>
        <dbReference type="EMBL" id="KAJ1164557.1"/>
    </source>
</evidence>
<proteinExistence type="predicted"/>
<dbReference type="InterPro" id="IPR012337">
    <property type="entry name" value="RNaseH-like_sf"/>
</dbReference>
<comment type="caution">
    <text evidence="3">The sequence shown here is derived from an EMBL/GenBank/DDBJ whole genome shotgun (WGS) entry which is preliminary data.</text>
</comment>
<accession>A0AAV7SKD6</accession>
<dbReference type="Gene3D" id="3.30.420.10">
    <property type="entry name" value="Ribonuclease H-like superfamily/Ribonuclease H"/>
    <property type="match status" value="1"/>
</dbReference>
<dbReference type="EMBL" id="JANPWB010000008">
    <property type="protein sequence ID" value="KAJ1164557.1"/>
    <property type="molecule type" value="Genomic_DNA"/>
</dbReference>
<feature type="region of interest" description="Disordered" evidence="1">
    <location>
        <begin position="115"/>
        <end position="204"/>
    </location>
</feature>